<reference evidence="1 2" key="1">
    <citation type="submission" date="2016-11" db="EMBL/GenBank/DDBJ databases">
        <authorList>
            <person name="Jaros S."/>
            <person name="Januszkiewicz K."/>
            <person name="Wedrychowicz H."/>
        </authorList>
    </citation>
    <scope>NUCLEOTIDE SEQUENCE [LARGE SCALE GENOMIC DNA]</scope>
    <source>
        <strain evidence="1 2">DSM 14501</strain>
    </source>
</reference>
<dbReference type="RefSeq" id="WP_072965988.1">
    <property type="nucleotide sequence ID" value="NZ_FRAJ01000005.1"/>
</dbReference>
<proteinExistence type="predicted"/>
<organism evidence="1 2">
    <name type="scientific">Caminicella sporogenes DSM 14501</name>
    <dbReference type="NCBI Taxonomy" id="1121266"/>
    <lineage>
        <taxon>Bacteria</taxon>
        <taxon>Bacillati</taxon>
        <taxon>Bacillota</taxon>
        <taxon>Clostridia</taxon>
        <taxon>Peptostreptococcales</taxon>
        <taxon>Caminicellaceae</taxon>
        <taxon>Caminicella</taxon>
    </lineage>
</organism>
<sequence>MAGITSVETKLFCKAKGDTDFTEIELLMEVPELGGDPEKIDVTTLSDKVKKYIPGVKDLGDLAFKFLYDNSTANSNYRVLKGLEENNTLATFKVQYPDGTAHEFDAYVSVKMDAAAVNAALTFTATFSLQSDITVTNPS</sequence>
<name>A0A1M6MXK1_9FIRM</name>
<dbReference type="Pfam" id="PF08813">
    <property type="entry name" value="Phage_tail_3"/>
    <property type="match status" value="1"/>
</dbReference>
<evidence type="ECO:0000313" key="2">
    <source>
        <dbReference type="Proteomes" id="UP000184082"/>
    </source>
</evidence>
<keyword evidence="2" id="KW-1185">Reference proteome</keyword>
<dbReference type="Gene3D" id="4.10.410.40">
    <property type="match status" value="1"/>
</dbReference>
<dbReference type="AlphaFoldDB" id="A0A1M6MXK1"/>
<dbReference type="Proteomes" id="UP000184082">
    <property type="component" value="Unassembled WGS sequence"/>
</dbReference>
<evidence type="ECO:0000313" key="1">
    <source>
        <dbReference type="EMBL" id="SHJ88208.1"/>
    </source>
</evidence>
<dbReference type="InterPro" id="IPR014918">
    <property type="entry name" value="Phage_tail_3"/>
</dbReference>
<dbReference type="STRING" id="1121266.SAMN02745883_00692"/>
<protein>
    <submittedName>
        <fullName evidence="1">Phage tail tube protein, TTP</fullName>
    </submittedName>
</protein>
<gene>
    <name evidence="1" type="ORF">SAMN02745883_00692</name>
</gene>
<dbReference type="EMBL" id="FRAJ01000005">
    <property type="protein sequence ID" value="SHJ88208.1"/>
    <property type="molecule type" value="Genomic_DNA"/>
</dbReference>
<accession>A0A1M6MXK1</accession>